<sequence>MSIKVAVASEDGKYINQHFGMASQFLIFKLNDDGTYKFMELRENKPACSTEGHSELSMEESVKLISDCQVVIASQIGPGAIDILLENRIDPYIAPTFIEDALKQLAEIIKEKKH</sequence>
<dbReference type="PATRIC" id="fig|2162.10.peg.988"/>
<organism evidence="2 4">
    <name type="scientific">Methanobacterium formicicum</name>
    <dbReference type="NCBI Taxonomy" id="2162"/>
    <lineage>
        <taxon>Archaea</taxon>
        <taxon>Methanobacteriati</taxon>
        <taxon>Methanobacteriota</taxon>
        <taxon>Methanomada group</taxon>
        <taxon>Methanobacteria</taxon>
        <taxon>Methanobacteriales</taxon>
        <taxon>Methanobacteriaceae</taxon>
        <taxon>Methanobacterium</taxon>
    </lineage>
</organism>
<dbReference type="PANTHER" id="PTHR33937">
    <property type="entry name" value="IRON-MOLYBDENUM PROTEIN-RELATED-RELATED"/>
    <property type="match status" value="1"/>
</dbReference>
<evidence type="ECO:0000313" key="4">
    <source>
        <dbReference type="Proteomes" id="UP000029661"/>
    </source>
</evidence>
<accession>A0A089ZDQ6</accession>
<dbReference type="PANTHER" id="PTHR33937:SF2">
    <property type="entry name" value="DINITROGENASE IRON-MOLYBDENUM COFACTOR BIOSYNTHESIS DOMAIN-CONTAINING PROTEIN"/>
    <property type="match status" value="1"/>
</dbReference>
<dbReference type="CDD" id="cd00562">
    <property type="entry name" value="NifX_NifB"/>
    <property type="match status" value="1"/>
</dbReference>
<reference evidence="3" key="2">
    <citation type="submission" date="2014-09" db="EMBL/GenBank/DDBJ databases">
        <authorList>
            <person name="Bishop-Lilly K.A."/>
            <person name="Broomall S.M."/>
            <person name="Chain P.S."/>
            <person name="Chertkov O."/>
            <person name="Coyne S.R."/>
            <person name="Daligault H.E."/>
            <person name="Davenport K.W."/>
            <person name="Erkkila T."/>
            <person name="Frey K.G."/>
            <person name="Gibbons H.S."/>
            <person name="Gu W."/>
            <person name="Jaissle J."/>
            <person name="Johnson S.L."/>
            <person name="Koroleva G.I."/>
            <person name="Ladner J.T."/>
            <person name="Lo C.-C."/>
            <person name="Minogue T.D."/>
            <person name="Munk C."/>
            <person name="Palacios G.F."/>
            <person name="Redden C.L."/>
            <person name="Rosenzweig C.N."/>
            <person name="Scholz M.B."/>
            <person name="Teshima H."/>
            <person name="Xu Y."/>
        </authorList>
    </citation>
    <scope>NUCLEOTIDE SEQUENCE</scope>
    <source>
        <strain evidence="3">Mb9</strain>
    </source>
</reference>
<dbReference type="EMBL" id="CP006933">
    <property type="protein sequence ID" value="AIS32182.1"/>
    <property type="molecule type" value="Genomic_DNA"/>
</dbReference>
<dbReference type="AlphaFoldDB" id="A0A089ZDQ6"/>
<dbReference type="Pfam" id="PF02579">
    <property type="entry name" value="Nitro_FeMo-Co"/>
    <property type="match status" value="1"/>
</dbReference>
<dbReference type="OrthoDB" id="85838at2157"/>
<dbReference type="InterPro" id="IPR003731">
    <property type="entry name" value="Di-Nase_FeMo-co_biosynth"/>
</dbReference>
<dbReference type="Proteomes" id="UP000062768">
    <property type="component" value="Chromosome I"/>
</dbReference>
<dbReference type="GeneID" id="26739195"/>
<evidence type="ECO:0000313" key="3">
    <source>
        <dbReference type="EMBL" id="CEL24583.1"/>
    </source>
</evidence>
<keyword evidence="5" id="KW-1185">Reference proteome</keyword>
<gene>
    <name evidence="2" type="ORF">BRM9_1367</name>
    <name evidence="3" type="ORF">MB9_0943</name>
</gene>
<dbReference type="STRING" id="2162.BRM9_1367"/>
<dbReference type="Gene3D" id="3.30.420.130">
    <property type="entry name" value="Dinitrogenase iron-molybdenum cofactor biosynthesis domain"/>
    <property type="match status" value="1"/>
</dbReference>
<dbReference type="EMBL" id="LN734822">
    <property type="protein sequence ID" value="CEL24583.1"/>
    <property type="molecule type" value="Genomic_DNA"/>
</dbReference>
<dbReference type="Proteomes" id="UP000029661">
    <property type="component" value="Chromosome"/>
</dbReference>
<evidence type="ECO:0000313" key="2">
    <source>
        <dbReference type="EMBL" id="AIS32182.1"/>
    </source>
</evidence>
<feature type="domain" description="Dinitrogenase iron-molybdenum cofactor biosynthesis" evidence="1">
    <location>
        <begin position="11"/>
        <end position="106"/>
    </location>
</feature>
<dbReference type="KEGG" id="mfc:BRM9_1367"/>
<evidence type="ECO:0000259" key="1">
    <source>
        <dbReference type="Pfam" id="PF02579"/>
    </source>
</evidence>
<dbReference type="SUPFAM" id="SSF53146">
    <property type="entry name" value="Nitrogenase accessory factor-like"/>
    <property type="match status" value="1"/>
</dbReference>
<proteinExistence type="predicted"/>
<name>A0A089ZDQ6_METFO</name>
<evidence type="ECO:0000313" key="5">
    <source>
        <dbReference type="Proteomes" id="UP000062768"/>
    </source>
</evidence>
<reference evidence="2" key="1">
    <citation type="submission" date="2013-12" db="EMBL/GenBank/DDBJ databases">
        <title>The complete genome sequence of Methanobacterium sp. BRM9.</title>
        <authorList>
            <consortium name="Pastoral Greenhouse Gas Research Consortium"/>
            <person name="Kelly W.J."/>
            <person name="Leahy S.C."/>
            <person name="Perry R."/>
            <person name="Li D."/>
            <person name="Altermann E."/>
            <person name="Lambie S.C."/>
            <person name="Attwood G.T."/>
        </authorList>
    </citation>
    <scope>NUCLEOTIDE SEQUENCE [LARGE SCALE GENOMIC DNA]</scope>
    <source>
        <strain evidence="2">BRM9</strain>
    </source>
</reference>
<dbReference type="InterPro" id="IPR036105">
    <property type="entry name" value="DiNase_FeMo-co_biosyn_sf"/>
</dbReference>
<dbReference type="RefSeq" id="WP_048085237.1">
    <property type="nucleotide sequence ID" value="NZ_CP006933.1"/>
</dbReference>
<protein>
    <submittedName>
        <fullName evidence="2">Dinitrogenase iron-molybdenum cofactor biosynthesis protein</fullName>
    </submittedName>
</protein>
<dbReference type="InterPro" id="IPR051840">
    <property type="entry name" value="NifX/NifY_domain"/>
</dbReference>